<proteinExistence type="predicted"/>
<dbReference type="EMBL" id="VUJU01001372">
    <property type="protein sequence ID" value="KAF0765570.1"/>
    <property type="molecule type" value="Genomic_DNA"/>
</dbReference>
<evidence type="ECO:0000313" key="2">
    <source>
        <dbReference type="Proteomes" id="UP000478052"/>
    </source>
</evidence>
<dbReference type="InterPro" id="IPR037193">
    <property type="entry name" value="GDNF_alpha"/>
</dbReference>
<dbReference type="SUPFAM" id="SSF110035">
    <property type="entry name" value="GDNF receptor-like"/>
    <property type="match status" value="1"/>
</dbReference>
<comment type="caution">
    <text evidence="1">The sequence shown here is derived from an EMBL/GenBank/DDBJ whole genome shotgun (WGS) entry which is preliminary data.</text>
</comment>
<evidence type="ECO:0000313" key="1">
    <source>
        <dbReference type="EMBL" id="KAF0765570.1"/>
    </source>
</evidence>
<protein>
    <submittedName>
        <fullName evidence="1">GDNF family receptor alpha-like</fullName>
    </submittedName>
</protein>
<dbReference type="AlphaFoldDB" id="A0A6G0Z516"/>
<organism evidence="1 2">
    <name type="scientific">Aphis craccivora</name>
    <name type="common">Cowpea aphid</name>
    <dbReference type="NCBI Taxonomy" id="307492"/>
    <lineage>
        <taxon>Eukaryota</taxon>
        <taxon>Metazoa</taxon>
        <taxon>Ecdysozoa</taxon>
        <taxon>Arthropoda</taxon>
        <taxon>Hexapoda</taxon>
        <taxon>Insecta</taxon>
        <taxon>Pterygota</taxon>
        <taxon>Neoptera</taxon>
        <taxon>Paraneoptera</taxon>
        <taxon>Hemiptera</taxon>
        <taxon>Sternorrhyncha</taxon>
        <taxon>Aphidomorpha</taxon>
        <taxon>Aphidoidea</taxon>
        <taxon>Aphididae</taxon>
        <taxon>Aphidini</taxon>
        <taxon>Aphis</taxon>
        <taxon>Aphis</taxon>
    </lineage>
</organism>
<dbReference type="OrthoDB" id="6620857at2759"/>
<sequence length="127" mass="15172">MCVEFTVSCSTTTVIKCRAALKTLQAFPFFKPTCLCREPKIDYECNSFRNFLFDHPCNFTQRKGNKHNIIDFSYTIRYIFFILNAYTQSGFFFYRKWDNIIHRVFKFLEQILTIICKTIKCTLLNVK</sequence>
<name>A0A6G0Z516_APHCR</name>
<accession>A0A6G0Z516</accession>
<reference evidence="1 2" key="1">
    <citation type="submission" date="2019-08" db="EMBL/GenBank/DDBJ databases">
        <title>Whole genome of Aphis craccivora.</title>
        <authorList>
            <person name="Voronova N.V."/>
            <person name="Shulinski R.S."/>
            <person name="Bandarenka Y.V."/>
            <person name="Zhorov D.G."/>
            <person name="Warner D."/>
        </authorList>
    </citation>
    <scope>NUCLEOTIDE SEQUENCE [LARGE SCALE GENOMIC DNA]</scope>
    <source>
        <strain evidence="1">180601</strain>
        <tissue evidence="1">Whole Body</tissue>
    </source>
</reference>
<dbReference type="Proteomes" id="UP000478052">
    <property type="component" value="Unassembled WGS sequence"/>
</dbReference>
<keyword evidence="2" id="KW-1185">Reference proteome</keyword>
<gene>
    <name evidence="1" type="ORF">FWK35_00012669</name>
</gene>
<keyword evidence="1" id="KW-0675">Receptor</keyword>